<keyword evidence="2" id="KW-1185">Reference proteome</keyword>
<dbReference type="EMBL" id="FOES01000003">
    <property type="protein sequence ID" value="SEP82338.1"/>
    <property type="molecule type" value="Genomic_DNA"/>
</dbReference>
<dbReference type="Proteomes" id="UP000199427">
    <property type="component" value="Unassembled WGS sequence"/>
</dbReference>
<reference evidence="1 2" key="1">
    <citation type="submission" date="2016-10" db="EMBL/GenBank/DDBJ databases">
        <authorList>
            <person name="de Groot N.N."/>
        </authorList>
    </citation>
    <scope>NUCLEOTIDE SEQUENCE [LARGE SCALE GENOMIC DNA]</scope>
    <source>
        <strain evidence="1 2">DSM 21633</strain>
    </source>
</reference>
<protein>
    <recommendedName>
        <fullName evidence="3">Spore germination protein PE</fullName>
    </recommendedName>
</protein>
<organism evidence="1 2">
    <name type="scientific">Piscibacillus halophilus</name>
    <dbReference type="NCBI Taxonomy" id="571933"/>
    <lineage>
        <taxon>Bacteria</taxon>
        <taxon>Bacillati</taxon>
        <taxon>Bacillota</taxon>
        <taxon>Bacilli</taxon>
        <taxon>Bacillales</taxon>
        <taxon>Bacillaceae</taxon>
        <taxon>Piscibacillus</taxon>
    </lineage>
</organism>
<name>A0A1H9B288_9BACI</name>
<proteinExistence type="predicted"/>
<evidence type="ECO:0000313" key="1">
    <source>
        <dbReference type="EMBL" id="SEP82338.1"/>
    </source>
</evidence>
<dbReference type="AlphaFoldDB" id="A0A1H9B288"/>
<evidence type="ECO:0008006" key="3">
    <source>
        <dbReference type="Google" id="ProtNLM"/>
    </source>
</evidence>
<dbReference type="RefSeq" id="WP_091772504.1">
    <property type="nucleotide sequence ID" value="NZ_CAESCL010000031.1"/>
</dbReference>
<dbReference type="STRING" id="571933.SAMN05216362_10395"/>
<evidence type="ECO:0000313" key="2">
    <source>
        <dbReference type="Proteomes" id="UP000199427"/>
    </source>
</evidence>
<sequence>MRDSKVKSYFCNSVDLSGTIQVGDSVGVYPFSIARAVQKENPVFIREYVTDDETVMQEPLPNFLKPTNTTVSRVDRQPIRVKSININGVTGSSVNHIGSFKHGKAISILRHRRILINNK</sequence>
<gene>
    <name evidence="1" type="ORF">SAMN05216362_10395</name>
</gene>
<dbReference type="InterPro" id="IPR024496">
    <property type="entry name" value="Spore_germ_GerPE"/>
</dbReference>
<dbReference type="Pfam" id="PF10970">
    <property type="entry name" value="GerPE"/>
    <property type="match status" value="1"/>
</dbReference>
<accession>A0A1H9B288</accession>